<dbReference type="OrthoDB" id="9812811at2"/>
<evidence type="ECO:0000256" key="2">
    <source>
        <dbReference type="ARBA" id="ARBA00013021"/>
    </source>
</evidence>
<dbReference type="Gene3D" id="3.30.1020.10">
    <property type="entry name" value="Antioxidant, Horf6, Chain A, domain2"/>
    <property type="match status" value="1"/>
</dbReference>
<feature type="domain" description="Thioredoxin" evidence="11">
    <location>
        <begin position="30"/>
        <end position="186"/>
    </location>
</feature>
<dbReference type="GO" id="GO:0042744">
    <property type="term" value="P:hydrogen peroxide catabolic process"/>
    <property type="evidence" value="ECO:0007669"/>
    <property type="project" value="TreeGrafter"/>
</dbReference>
<dbReference type="GO" id="GO:0102039">
    <property type="term" value="F:NADH-dependent peroxiredoxin activity"/>
    <property type="evidence" value="ECO:0007669"/>
    <property type="project" value="UniProtKB-EC"/>
</dbReference>
<dbReference type="AlphaFoldDB" id="A0A1I5RXB5"/>
<dbReference type="GO" id="GO:0006979">
    <property type="term" value="P:response to oxidative stress"/>
    <property type="evidence" value="ECO:0007669"/>
    <property type="project" value="TreeGrafter"/>
</dbReference>
<keyword evidence="13" id="KW-1185">Reference proteome</keyword>
<dbReference type="PROSITE" id="PS51352">
    <property type="entry name" value="THIOREDOXIN_2"/>
    <property type="match status" value="1"/>
</dbReference>
<comment type="catalytic activity">
    <reaction evidence="9">
        <text>a hydroperoxide + NADH + H(+) = an alcohol + NAD(+) + H2O</text>
        <dbReference type="Rhea" id="RHEA:62628"/>
        <dbReference type="ChEBI" id="CHEBI:15377"/>
        <dbReference type="ChEBI" id="CHEBI:15378"/>
        <dbReference type="ChEBI" id="CHEBI:30879"/>
        <dbReference type="ChEBI" id="CHEBI:35924"/>
        <dbReference type="ChEBI" id="CHEBI:57540"/>
        <dbReference type="ChEBI" id="CHEBI:57945"/>
        <dbReference type="EC" id="1.11.1.26"/>
    </reaction>
</comment>
<keyword evidence="5" id="KW-0049">Antioxidant</keyword>
<dbReference type="InterPro" id="IPR000866">
    <property type="entry name" value="AhpC/TSA"/>
</dbReference>
<dbReference type="EC" id="1.11.1.26" evidence="2"/>
<evidence type="ECO:0000256" key="9">
    <source>
        <dbReference type="ARBA" id="ARBA00047572"/>
    </source>
</evidence>
<dbReference type="Gene3D" id="3.40.30.10">
    <property type="entry name" value="Glutaredoxin"/>
    <property type="match status" value="1"/>
</dbReference>
<dbReference type="GO" id="GO:0033554">
    <property type="term" value="P:cellular response to stress"/>
    <property type="evidence" value="ECO:0007669"/>
    <property type="project" value="TreeGrafter"/>
</dbReference>
<accession>A0A1I5RXB5</accession>
<evidence type="ECO:0000256" key="10">
    <source>
        <dbReference type="PIRSR" id="PIRSR000239-1"/>
    </source>
</evidence>
<proteinExistence type="predicted"/>
<protein>
    <recommendedName>
        <fullName evidence="3">Alkyl hydroperoxide reductase C</fullName>
        <ecNumber evidence="2">1.11.1.26</ecNumber>
    </recommendedName>
    <alternativeName>
        <fullName evidence="8">Peroxiredoxin</fullName>
    </alternativeName>
</protein>
<organism evidence="12 13">
    <name type="scientific">Tranquillimonas alkanivorans</name>
    <dbReference type="NCBI Taxonomy" id="441119"/>
    <lineage>
        <taxon>Bacteria</taxon>
        <taxon>Pseudomonadati</taxon>
        <taxon>Pseudomonadota</taxon>
        <taxon>Alphaproteobacteria</taxon>
        <taxon>Rhodobacterales</taxon>
        <taxon>Roseobacteraceae</taxon>
        <taxon>Tranquillimonas</taxon>
    </lineage>
</organism>
<evidence type="ECO:0000256" key="7">
    <source>
        <dbReference type="ARBA" id="ARBA00023284"/>
    </source>
</evidence>
<evidence type="ECO:0000256" key="4">
    <source>
        <dbReference type="ARBA" id="ARBA00022559"/>
    </source>
</evidence>
<feature type="active site" description="Cysteine sulfenic acid (-SOH) intermediate; for peroxidase activity" evidence="10">
    <location>
        <position position="72"/>
    </location>
</feature>
<dbReference type="EMBL" id="FOXA01000009">
    <property type="protein sequence ID" value="SFP63162.1"/>
    <property type="molecule type" value="Genomic_DNA"/>
</dbReference>
<evidence type="ECO:0000313" key="13">
    <source>
        <dbReference type="Proteomes" id="UP000199356"/>
    </source>
</evidence>
<dbReference type="GO" id="GO:0005829">
    <property type="term" value="C:cytosol"/>
    <property type="evidence" value="ECO:0007669"/>
    <property type="project" value="TreeGrafter"/>
</dbReference>
<dbReference type="InterPro" id="IPR013766">
    <property type="entry name" value="Thioredoxin_domain"/>
</dbReference>
<keyword evidence="7" id="KW-0676">Redox-active center</keyword>
<sequence>MNMQFFTGRGRHGETVQLPRAYMQHVKWVPRIGDIFPNFSAHSTHGPLEFHRWAEGSWVMLFSHPAAFTSVCTTEIAGFALAQDEFAARGVRLMALSRDTTETHRRWVEDIERMFEIEVPFPLIEDETGYLSSAFSMIHPNEGGHHAVRKSIIIDPALRVRMIFEYPYFVGRSTDETLRVIDALQTQDRHGVATGGDWHRGEDRLLPPHVGDARARFLYGERWTKFCDYLRTVSVEDD</sequence>
<dbReference type="SUPFAM" id="SSF52833">
    <property type="entry name" value="Thioredoxin-like"/>
    <property type="match status" value="1"/>
</dbReference>
<reference evidence="12 13" key="1">
    <citation type="submission" date="2016-10" db="EMBL/GenBank/DDBJ databases">
        <authorList>
            <person name="de Groot N.N."/>
        </authorList>
    </citation>
    <scope>NUCLEOTIDE SEQUENCE [LARGE SCALE GENOMIC DNA]</scope>
    <source>
        <strain evidence="12 13">DSM 19547</strain>
    </source>
</reference>
<evidence type="ECO:0000313" key="12">
    <source>
        <dbReference type="EMBL" id="SFP63162.1"/>
    </source>
</evidence>
<comment type="subunit">
    <text evidence="1">Homodimer; disulfide-linked, upon oxidation. 5 homodimers assemble to form a ring-like decamer.</text>
</comment>
<dbReference type="STRING" id="441119.SAMN04488047_109140"/>
<dbReference type="InterPro" id="IPR050217">
    <property type="entry name" value="Peroxiredoxin"/>
</dbReference>
<dbReference type="GO" id="GO:0008379">
    <property type="term" value="F:thioredoxin peroxidase activity"/>
    <property type="evidence" value="ECO:0007669"/>
    <property type="project" value="TreeGrafter"/>
</dbReference>
<dbReference type="InterPro" id="IPR036249">
    <property type="entry name" value="Thioredoxin-like_sf"/>
</dbReference>
<evidence type="ECO:0000259" key="11">
    <source>
        <dbReference type="PROSITE" id="PS51352"/>
    </source>
</evidence>
<keyword evidence="6" id="KW-0560">Oxidoreductase</keyword>
<dbReference type="Proteomes" id="UP000199356">
    <property type="component" value="Unassembled WGS sequence"/>
</dbReference>
<dbReference type="Pfam" id="PF00578">
    <property type="entry name" value="AhpC-TSA"/>
    <property type="match status" value="1"/>
</dbReference>
<dbReference type="PANTHER" id="PTHR10681:SF121">
    <property type="entry name" value="ALKYL HYDROPEROXIDE REDUCTASE C"/>
    <property type="match status" value="1"/>
</dbReference>
<evidence type="ECO:0000256" key="8">
    <source>
        <dbReference type="ARBA" id="ARBA00032077"/>
    </source>
</evidence>
<dbReference type="InterPro" id="IPR024706">
    <property type="entry name" value="Peroxiredoxin_AhpC-typ"/>
</dbReference>
<evidence type="ECO:0000256" key="1">
    <source>
        <dbReference type="ARBA" id="ARBA00011654"/>
    </source>
</evidence>
<dbReference type="RefSeq" id="WP_093422416.1">
    <property type="nucleotide sequence ID" value="NZ_FOXA01000009.1"/>
</dbReference>
<evidence type="ECO:0000256" key="6">
    <source>
        <dbReference type="ARBA" id="ARBA00023002"/>
    </source>
</evidence>
<name>A0A1I5RXB5_9RHOB</name>
<dbReference type="PANTHER" id="PTHR10681">
    <property type="entry name" value="THIOREDOXIN PEROXIDASE"/>
    <property type="match status" value="1"/>
</dbReference>
<gene>
    <name evidence="12" type="ORF">SAMN04488047_109140</name>
</gene>
<keyword evidence="4" id="KW-0575">Peroxidase</keyword>
<evidence type="ECO:0000256" key="3">
    <source>
        <dbReference type="ARBA" id="ARBA00017462"/>
    </source>
</evidence>
<dbReference type="GO" id="GO:0045454">
    <property type="term" value="P:cell redox homeostasis"/>
    <property type="evidence" value="ECO:0007669"/>
    <property type="project" value="TreeGrafter"/>
</dbReference>
<evidence type="ECO:0000256" key="5">
    <source>
        <dbReference type="ARBA" id="ARBA00022862"/>
    </source>
</evidence>
<dbReference type="PIRSF" id="PIRSF000239">
    <property type="entry name" value="AHPC"/>
    <property type="match status" value="1"/>
</dbReference>